<dbReference type="FunFam" id="3.40.50.1440:FF:000001">
    <property type="entry name" value="Cell division protein FtsZ"/>
    <property type="match status" value="1"/>
</dbReference>
<dbReference type="AlphaFoldDB" id="A0A1J4V8D4"/>
<gene>
    <name evidence="4" type="primary">ftsZ</name>
    <name evidence="9" type="ORF">AUJ77_01585</name>
</gene>
<evidence type="ECO:0000256" key="6">
    <source>
        <dbReference type="SAM" id="MobiDB-lite"/>
    </source>
</evidence>
<evidence type="ECO:0000256" key="1">
    <source>
        <dbReference type="ARBA" id="ARBA00009690"/>
    </source>
</evidence>
<name>A0A1J4V8D4_9BACT</name>
<keyword evidence="4" id="KW-0131">Cell cycle</keyword>
<dbReference type="GO" id="GO:0032153">
    <property type="term" value="C:cell division site"/>
    <property type="evidence" value="ECO:0007669"/>
    <property type="project" value="UniProtKB-UniRule"/>
</dbReference>
<evidence type="ECO:0000256" key="2">
    <source>
        <dbReference type="ARBA" id="ARBA00022741"/>
    </source>
</evidence>
<feature type="binding site" evidence="4">
    <location>
        <position position="187"/>
    </location>
    <ligand>
        <name>GTP</name>
        <dbReference type="ChEBI" id="CHEBI:37565"/>
    </ligand>
</feature>
<keyword evidence="2 4" id="KW-0547">Nucleotide-binding</keyword>
<keyword evidence="4 9" id="KW-0132">Cell division</keyword>
<feature type="domain" description="Tubulin/FtsZ 2-layer sandwich" evidence="8">
    <location>
        <begin position="207"/>
        <end position="325"/>
    </location>
</feature>
<dbReference type="HAMAP" id="MF_00909">
    <property type="entry name" value="FtsZ"/>
    <property type="match status" value="1"/>
</dbReference>
<dbReference type="InterPro" id="IPR036525">
    <property type="entry name" value="Tubulin/FtsZ_GTPase_sf"/>
</dbReference>
<comment type="caution">
    <text evidence="9">The sequence shown here is derived from an EMBL/GenBank/DDBJ whole genome shotgun (WGS) entry which is preliminary data.</text>
</comment>
<organism evidence="9 10">
    <name type="scientific">Candidatus Nomurabacteria bacterium CG1_02_43_90</name>
    <dbReference type="NCBI Taxonomy" id="1805281"/>
    <lineage>
        <taxon>Bacteria</taxon>
        <taxon>Candidatus Nomuraibacteriota</taxon>
    </lineage>
</organism>
<comment type="function">
    <text evidence="4">Essential cell division protein that forms a contractile ring structure (Z ring) at the future cell division site. The regulation of the ring assembly controls the timing and the location of cell division. One of the functions of the FtsZ ring is to recruit other cell division proteins to the septum to produce a new cell wall between the dividing cells. Binds GTP and shows GTPase activity.</text>
</comment>
<evidence type="ECO:0000256" key="5">
    <source>
        <dbReference type="NCBIfam" id="TIGR00065"/>
    </source>
</evidence>
<keyword evidence="3 4" id="KW-0342">GTP-binding</keyword>
<dbReference type="Pfam" id="PF00091">
    <property type="entry name" value="Tubulin"/>
    <property type="match status" value="1"/>
</dbReference>
<accession>A0A1J4V8D4</accession>
<dbReference type="PRINTS" id="PR00423">
    <property type="entry name" value="CELLDVISFTSZ"/>
</dbReference>
<comment type="subunit">
    <text evidence="4">Homodimer. Polymerizes to form a dynamic ring structure in a strictly GTP-dependent manner. Interacts directly with several other division proteins.</text>
</comment>
<comment type="caution">
    <text evidence="4">Lacks conserved residue(s) required for the propagation of feature annotation.</text>
</comment>
<dbReference type="InterPro" id="IPR024757">
    <property type="entry name" value="FtsZ_C"/>
</dbReference>
<dbReference type="STRING" id="1805281.AUJ77_01585"/>
<evidence type="ECO:0000259" key="8">
    <source>
        <dbReference type="SMART" id="SM00865"/>
    </source>
</evidence>
<protein>
    <recommendedName>
        <fullName evidence="4 5">Cell division protein FtsZ</fullName>
    </recommendedName>
</protein>
<dbReference type="InterPro" id="IPR003008">
    <property type="entry name" value="Tubulin_FtsZ_GTPase"/>
</dbReference>
<evidence type="ECO:0000256" key="3">
    <source>
        <dbReference type="ARBA" id="ARBA00023134"/>
    </source>
</evidence>
<feature type="binding site" evidence="4">
    <location>
        <position position="143"/>
    </location>
    <ligand>
        <name>GTP</name>
        <dbReference type="ChEBI" id="CHEBI:37565"/>
    </ligand>
</feature>
<dbReference type="SMART" id="SM00864">
    <property type="entry name" value="Tubulin"/>
    <property type="match status" value="1"/>
</dbReference>
<sequence>MAKVEPEVEAFARIKVIGVGGSGKNAVNHMVNSKIKGVEFIVMNTDAQDLHHSLAQKKIHIGKNLTRGLGTGMNPEIGKRAAEETKEEIQGVLKGADMVFIAGGMGGGTGTGAAPVVAGIAKEQGALTIGVVTRPFTFEGSHRGKLAEQGLDELRKQVDALIIVPNDRILSVADKDTTFKSAFTMSDEILRQAVEGISDLITTPGIINVDFADIRAILSDSGSALLGIGSSSSENRAQEAALAAINSPLLDLSVSGAKGVLFAIAGGDDLRMHEIQEAAKIITDSIDPDARVIFGAIRDEKLKKNEIKITVIASGFPESIEKQNLFSGAEKQQPVKHEERRAERPGEINNSFVEQEQKKAEAVRDVSITKQEKEPIAIIDLEAEDNEDWSAVPAFLRRPKKI</sequence>
<reference evidence="9 10" key="1">
    <citation type="journal article" date="2016" name="Environ. Microbiol.">
        <title>Genomic resolution of a cold subsurface aquifer community provides metabolic insights for novel microbes adapted to high CO concentrations.</title>
        <authorList>
            <person name="Probst A.J."/>
            <person name="Castelle C.J."/>
            <person name="Singh A."/>
            <person name="Brown C.T."/>
            <person name="Anantharaman K."/>
            <person name="Sharon I."/>
            <person name="Hug L.A."/>
            <person name="Burstein D."/>
            <person name="Emerson J.B."/>
            <person name="Thomas B.C."/>
            <person name="Banfield J.F."/>
        </authorList>
    </citation>
    <scope>NUCLEOTIDE SEQUENCE [LARGE SCALE GENOMIC DNA]</scope>
    <source>
        <strain evidence="9">CG1_02_43_90</strain>
    </source>
</reference>
<dbReference type="InterPro" id="IPR037103">
    <property type="entry name" value="Tubulin/FtsZ-like_C"/>
</dbReference>
<dbReference type="EMBL" id="MNVN01000012">
    <property type="protein sequence ID" value="OIO30822.1"/>
    <property type="molecule type" value="Genomic_DNA"/>
</dbReference>
<keyword evidence="4" id="KW-0963">Cytoplasm</keyword>
<dbReference type="GO" id="GO:0003924">
    <property type="term" value="F:GTPase activity"/>
    <property type="evidence" value="ECO:0007669"/>
    <property type="project" value="UniProtKB-UniRule"/>
</dbReference>
<comment type="subcellular location">
    <subcellularLocation>
        <location evidence="4">Cytoplasm</location>
    </subcellularLocation>
    <text evidence="4">Assembles at midcell at the inner surface of the cytoplasmic membrane.</text>
</comment>
<proteinExistence type="inferred from homology"/>
<dbReference type="Gene3D" id="3.40.50.1440">
    <property type="entry name" value="Tubulin/FtsZ, GTPase domain"/>
    <property type="match status" value="1"/>
</dbReference>
<evidence type="ECO:0000313" key="9">
    <source>
        <dbReference type="EMBL" id="OIO30822.1"/>
    </source>
</evidence>
<dbReference type="Pfam" id="PF12327">
    <property type="entry name" value="FtsZ_C"/>
    <property type="match status" value="1"/>
</dbReference>
<dbReference type="GO" id="GO:0051258">
    <property type="term" value="P:protein polymerization"/>
    <property type="evidence" value="ECO:0007669"/>
    <property type="project" value="UniProtKB-UniRule"/>
</dbReference>
<dbReference type="InterPro" id="IPR018316">
    <property type="entry name" value="Tubulin/FtsZ_2-layer-sand-dom"/>
</dbReference>
<dbReference type="SMART" id="SM00865">
    <property type="entry name" value="Tubulin_C"/>
    <property type="match status" value="1"/>
</dbReference>
<dbReference type="InterPro" id="IPR045061">
    <property type="entry name" value="FtsZ/CetZ"/>
</dbReference>
<feature type="domain" description="Tubulin/FtsZ GTPase" evidence="7">
    <location>
        <begin position="13"/>
        <end position="205"/>
    </location>
</feature>
<dbReference type="InterPro" id="IPR008280">
    <property type="entry name" value="Tub_FtsZ_C"/>
</dbReference>
<dbReference type="InterPro" id="IPR000158">
    <property type="entry name" value="Cell_div_FtsZ"/>
</dbReference>
<feature type="binding site" evidence="4">
    <location>
        <position position="139"/>
    </location>
    <ligand>
        <name>GTP</name>
        <dbReference type="ChEBI" id="CHEBI:37565"/>
    </ligand>
</feature>
<dbReference type="Gene3D" id="3.30.1330.20">
    <property type="entry name" value="Tubulin/FtsZ, C-terminal domain"/>
    <property type="match status" value="1"/>
</dbReference>
<evidence type="ECO:0000259" key="7">
    <source>
        <dbReference type="SMART" id="SM00864"/>
    </source>
</evidence>
<dbReference type="CDD" id="cd02201">
    <property type="entry name" value="FtsZ_type1"/>
    <property type="match status" value="1"/>
</dbReference>
<dbReference type="PANTHER" id="PTHR30314:SF3">
    <property type="entry name" value="MITOCHONDRIAL DIVISION PROTEIN FSZA"/>
    <property type="match status" value="1"/>
</dbReference>
<evidence type="ECO:0000313" key="10">
    <source>
        <dbReference type="Proteomes" id="UP000181992"/>
    </source>
</evidence>
<dbReference type="PANTHER" id="PTHR30314">
    <property type="entry name" value="CELL DIVISION PROTEIN FTSZ-RELATED"/>
    <property type="match status" value="1"/>
</dbReference>
<dbReference type="SUPFAM" id="SSF55307">
    <property type="entry name" value="Tubulin C-terminal domain-like"/>
    <property type="match status" value="1"/>
</dbReference>
<dbReference type="NCBIfam" id="TIGR00065">
    <property type="entry name" value="ftsZ"/>
    <property type="match status" value="1"/>
</dbReference>
<feature type="compositionally biased region" description="Basic and acidic residues" evidence="6">
    <location>
        <begin position="333"/>
        <end position="346"/>
    </location>
</feature>
<dbReference type="GO" id="GO:0005737">
    <property type="term" value="C:cytoplasm"/>
    <property type="evidence" value="ECO:0007669"/>
    <property type="project" value="UniProtKB-SubCell"/>
</dbReference>
<dbReference type="GO" id="GO:0043093">
    <property type="term" value="P:FtsZ-dependent cytokinesis"/>
    <property type="evidence" value="ECO:0007669"/>
    <property type="project" value="UniProtKB-UniRule"/>
</dbReference>
<keyword evidence="4" id="KW-0717">Septation</keyword>
<dbReference type="GO" id="GO:0000917">
    <property type="term" value="P:division septum assembly"/>
    <property type="evidence" value="ECO:0007669"/>
    <property type="project" value="UniProtKB-KW"/>
</dbReference>
<evidence type="ECO:0000256" key="4">
    <source>
        <dbReference type="HAMAP-Rule" id="MF_00909"/>
    </source>
</evidence>
<feature type="binding site" evidence="4">
    <location>
        <begin position="108"/>
        <end position="110"/>
    </location>
    <ligand>
        <name>GTP</name>
        <dbReference type="ChEBI" id="CHEBI:37565"/>
    </ligand>
</feature>
<feature type="region of interest" description="Disordered" evidence="6">
    <location>
        <begin position="327"/>
        <end position="355"/>
    </location>
</feature>
<comment type="similarity">
    <text evidence="1 4">Belongs to the FtsZ family.</text>
</comment>
<dbReference type="Proteomes" id="UP000181992">
    <property type="component" value="Unassembled WGS sequence"/>
</dbReference>
<dbReference type="SUPFAM" id="SSF52490">
    <property type="entry name" value="Tubulin nucleotide-binding domain-like"/>
    <property type="match status" value="1"/>
</dbReference>
<dbReference type="GO" id="GO:0005525">
    <property type="term" value="F:GTP binding"/>
    <property type="evidence" value="ECO:0007669"/>
    <property type="project" value="UniProtKB-UniRule"/>
</dbReference>